<reference evidence="2" key="1">
    <citation type="submission" date="2022-11" db="UniProtKB">
        <authorList>
            <consortium name="WormBaseParasite"/>
        </authorList>
    </citation>
    <scope>IDENTIFICATION</scope>
</reference>
<dbReference type="Proteomes" id="UP000887576">
    <property type="component" value="Unplaced"/>
</dbReference>
<evidence type="ECO:0000313" key="1">
    <source>
        <dbReference type="Proteomes" id="UP000887576"/>
    </source>
</evidence>
<evidence type="ECO:0000313" key="2">
    <source>
        <dbReference type="WBParaSite" id="JU765_v2.g14026.t1"/>
    </source>
</evidence>
<dbReference type="WBParaSite" id="JU765_v2.g14026.t1">
    <property type="protein sequence ID" value="JU765_v2.g14026.t1"/>
    <property type="gene ID" value="JU765_v2.g14026"/>
</dbReference>
<accession>A0AC34Q8K7</accession>
<proteinExistence type="predicted"/>
<name>A0AC34Q8K7_9BILA</name>
<sequence length="1094" mass="123002">MPSPITVFKMKRTPLKLVGLLSSLVAVLITAQTSTRPATTPTTLRGIGPVNLKVGMMFPKNESNVCAYQNSAAAVTIAVDRIFKDKLLPPGSNISFVWRYEECVEATAIGYAYELIVDEQVDFLFVPPCMDAAILASHVGTYFNIPIGLWGITFATTLADAVMYPTILSVVPNYRDLAQVTCEMMKTFGWQQFSFIYQSNENGGCSYYNRDFEAVVNSRNDCIVSYKDVFDEKDMDFTIQQIQLKSRIVVLCFDDEDLLRPFALKLFDYKMYSPDYVYLLADSDMSKAAGLDGLPFWFDKTTPSDGRNADAALVGQRFFQLHVDMSSNLAESITDFSDEVMARMDEWPFYCSDCNHGQNASIYAIFLYDAMYAYGFSLGNAINVTQSSDPTIYRNGTLLCTQVLKPFQGMTGTVAIGVDGVRNSIYAMSAFNSKNKLQPFIYVQIVDNIVNVTLLYSDPATTIWASRNGVKPLDVPICGFTGKNCPTTAFEEYKGYFIAAIVVAAVIVLSIFGACAYMINMRFKDIAVQNRMWQVSFQNLVKYNARKAAMESMRSLQSGPSTTSTKFTFDSMKSSKNFSMFTHFGERVIGYKHVNRLSMEKEDISEYRQMRGMDHDNINRFVGLCLDGPEVLSIWRFCSRGSLRDVIQNNTLNMDAFFVFSLIRDVVEGLHYLHASFLGCHGYLKSSYCLVDDRWQVKLSNYGLKSLRKTEARKAKDQLWTAPELIRDSDHSGTKQGDVYSLAIICSEIINMKPPWEPSETKGNPEEIVYLVKKGGVRPLRPLIQPAVTDLNPALLHLVRDCWAENAHERPKVETVRSLLKSMVTGRTNLMDHVFNMLEQYAGNLEEEVEERTKELIEEKKKSDILLYRMLPKQVAEKLKLGQSVEPETFECVTVFFSDIVSFTTLASRCTPLQVVNLLNDLYTLFDGIIAEYDVYKVETIGDGYLCVSGLPHRNGNDHAQHIANMSLGLIRSLDRFSIPHLPGERVSLRIGIHTGGCVAGVVGLAMPRYCLFGDTINTASRMESNGKPNRIHLSPDANYFLTHVIGGYITESRGEVIIKGKGVMETFWLIGTSNPEPDLKKNPPMYEDFRNRS</sequence>
<organism evidence="1 2">
    <name type="scientific">Panagrolaimus sp. JU765</name>
    <dbReference type="NCBI Taxonomy" id="591449"/>
    <lineage>
        <taxon>Eukaryota</taxon>
        <taxon>Metazoa</taxon>
        <taxon>Ecdysozoa</taxon>
        <taxon>Nematoda</taxon>
        <taxon>Chromadorea</taxon>
        <taxon>Rhabditida</taxon>
        <taxon>Tylenchina</taxon>
        <taxon>Panagrolaimomorpha</taxon>
        <taxon>Panagrolaimoidea</taxon>
        <taxon>Panagrolaimidae</taxon>
        <taxon>Panagrolaimus</taxon>
    </lineage>
</organism>
<protein>
    <submittedName>
        <fullName evidence="2">Guanylate cyclase</fullName>
    </submittedName>
</protein>